<gene>
    <name evidence="3" type="ORF">TRFO_40127</name>
</gene>
<evidence type="ECO:0000313" key="3">
    <source>
        <dbReference type="EMBL" id="OHS93592.1"/>
    </source>
</evidence>
<dbReference type="VEuPathDB" id="TrichDB:TRFO_40127"/>
<keyword evidence="4" id="KW-1185">Reference proteome</keyword>
<name>A0A1J4J2B2_9EUKA</name>
<feature type="region of interest" description="Disordered" evidence="2">
    <location>
        <begin position="83"/>
        <end position="134"/>
    </location>
</feature>
<protein>
    <submittedName>
        <fullName evidence="3">Uncharacterized protein</fullName>
    </submittedName>
</protein>
<keyword evidence="1" id="KW-0175">Coiled coil</keyword>
<dbReference type="Proteomes" id="UP000179807">
    <property type="component" value="Unassembled WGS sequence"/>
</dbReference>
<dbReference type="EMBL" id="MLAK01001387">
    <property type="protein sequence ID" value="OHS93592.1"/>
    <property type="molecule type" value="Genomic_DNA"/>
</dbReference>
<feature type="coiled-coil region" evidence="1">
    <location>
        <begin position="138"/>
        <end position="190"/>
    </location>
</feature>
<sequence>MCSIKHKIISISEIDYITTQQLDRVLKLVVSPEQIQNYREKMLLVSCTQEAVLAFFNDIYKTFSIPANKQTAYNYMIESLSENSFPKTEKERSHEGRSHEERSQEESSQEGRSQEGRSQEGRSQEGGSQEGRSTQLNYDVLLRQIKAKNQEMENKNKSYKNEIEVLKTEVDEAKKERSEILKELKSLEMKIHKIPNRIDKKRFRMYSDLLYVVEDIQRSNEYQIVKTPK</sequence>
<dbReference type="RefSeq" id="XP_068346729.1">
    <property type="nucleotide sequence ID" value="XM_068513021.1"/>
</dbReference>
<evidence type="ECO:0000256" key="1">
    <source>
        <dbReference type="SAM" id="Coils"/>
    </source>
</evidence>
<comment type="caution">
    <text evidence="3">The sequence shown here is derived from an EMBL/GenBank/DDBJ whole genome shotgun (WGS) entry which is preliminary data.</text>
</comment>
<organism evidence="3 4">
    <name type="scientific">Tritrichomonas foetus</name>
    <dbReference type="NCBI Taxonomy" id="1144522"/>
    <lineage>
        <taxon>Eukaryota</taxon>
        <taxon>Metamonada</taxon>
        <taxon>Parabasalia</taxon>
        <taxon>Tritrichomonadida</taxon>
        <taxon>Tritrichomonadidae</taxon>
        <taxon>Tritrichomonas</taxon>
    </lineage>
</organism>
<proteinExistence type="predicted"/>
<dbReference type="GeneID" id="94847725"/>
<reference evidence="3" key="1">
    <citation type="submission" date="2016-10" db="EMBL/GenBank/DDBJ databases">
        <authorList>
            <person name="Benchimol M."/>
            <person name="Almeida L.G."/>
            <person name="Vasconcelos A.T."/>
            <person name="Perreira-Neves A."/>
            <person name="Rosa I.A."/>
            <person name="Tasca T."/>
            <person name="Bogo M.R."/>
            <person name="de Souza W."/>
        </authorList>
    </citation>
    <scope>NUCLEOTIDE SEQUENCE [LARGE SCALE GENOMIC DNA]</scope>
    <source>
        <strain evidence="3">K</strain>
    </source>
</reference>
<dbReference type="AlphaFoldDB" id="A0A1J4J2B2"/>
<accession>A0A1J4J2B2</accession>
<feature type="compositionally biased region" description="Basic and acidic residues" evidence="2">
    <location>
        <begin position="112"/>
        <end position="123"/>
    </location>
</feature>
<feature type="compositionally biased region" description="Basic and acidic residues" evidence="2">
    <location>
        <begin position="87"/>
        <end position="105"/>
    </location>
</feature>
<evidence type="ECO:0000256" key="2">
    <source>
        <dbReference type="SAM" id="MobiDB-lite"/>
    </source>
</evidence>
<evidence type="ECO:0000313" key="4">
    <source>
        <dbReference type="Proteomes" id="UP000179807"/>
    </source>
</evidence>